<feature type="signal peptide" evidence="8">
    <location>
        <begin position="1"/>
        <end position="20"/>
    </location>
</feature>
<keyword evidence="3" id="KW-1003">Cell membrane</keyword>
<evidence type="ECO:0000256" key="1">
    <source>
        <dbReference type="ARBA" id="ARBA00004651"/>
    </source>
</evidence>
<dbReference type="PANTHER" id="PTHR30193:SF42">
    <property type="entry name" value="ABC TRANSPORTER PERMEASE PROTEIN"/>
    <property type="match status" value="1"/>
</dbReference>
<dbReference type="InterPro" id="IPR035906">
    <property type="entry name" value="MetI-like_sf"/>
</dbReference>
<keyword evidence="6 7" id="KW-0472">Membrane</keyword>
<feature type="transmembrane region" description="Helical" evidence="7">
    <location>
        <begin position="492"/>
        <end position="509"/>
    </location>
</feature>
<reference evidence="10" key="2">
    <citation type="journal article" date="2021" name="Genome Biol. Evol.">
        <title>Developing a high-quality reference genome for a parasitic bivalve with doubly uniparental inheritance (Bivalvia: Unionida).</title>
        <authorList>
            <person name="Smith C.H."/>
        </authorList>
    </citation>
    <scope>NUCLEOTIDE SEQUENCE</scope>
    <source>
        <strain evidence="10">CHS0354</strain>
        <tissue evidence="10">Mantle</tissue>
    </source>
</reference>
<comment type="subcellular location">
    <subcellularLocation>
        <location evidence="1">Cell membrane</location>
        <topology evidence="1">Multi-pass membrane protein</topology>
    </subcellularLocation>
</comment>
<proteinExistence type="predicted"/>
<dbReference type="Pfam" id="PF01547">
    <property type="entry name" value="SBP_bac_1"/>
    <property type="match status" value="1"/>
</dbReference>
<dbReference type="InterPro" id="IPR006059">
    <property type="entry name" value="SBP"/>
</dbReference>
<evidence type="ECO:0000256" key="3">
    <source>
        <dbReference type="ARBA" id="ARBA00022475"/>
    </source>
</evidence>
<accession>A0AAE0VQ70</accession>
<evidence type="ECO:0000256" key="8">
    <source>
        <dbReference type="SAM" id="SignalP"/>
    </source>
</evidence>
<evidence type="ECO:0000256" key="5">
    <source>
        <dbReference type="ARBA" id="ARBA00022989"/>
    </source>
</evidence>
<reference evidence="10" key="1">
    <citation type="journal article" date="2021" name="Genome Biol. Evol.">
        <title>A High-Quality Reference Genome for a Parasitic Bivalve with Doubly Uniparental Inheritance (Bivalvia: Unionida).</title>
        <authorList>
            <person name="Smith C.H."/>
        </authorList>
    </citation>
    <scope>NUCLEOTIDE SEQUENCE</scope>
    <source>
        <strain evidence="10">CHS0354</strain>
    </source>
</reference>
<evidence type="ECO:0000259" key="9">
    <source>
        <dbReference type="PROSITE" id="PS50928"/>
    </source>
</evidence>
<feature type="transmembrane region" description="Helical" evidence="7">
    <location>
        <begin position="466"/>
        <end position="486"/>
    </location>
</feature>
<keyword evidence="8" id="KW-0732">Signal</keyword>
<evidence type="ECO:0000313" key="11">
    <source>
        <dbReference type="Proteomes" id="UP001195483"/>
    </source>
</evidence>
<comment type="caution">
    <text evidence="10">The sequence shown here is derived from an EMBL/GenBank/DDBJ whole genome shotgun (WGS) entry which is preliminary data.</text>
</comment>
<dbReference type="SUPFAM" id="SSF161098">
    <property type="entry name" value="MetI-like"/>
    <property type="match status" value="1"/>
</dbReference>
<name>A0AAE0VQ70_9BIVA</name>
<evidence type="ECO:0000256" key="6">
    <source>
        <dbReference type="ARBA" id="ARBA00023136"/>
    </source>
</evidence>
<dbReference type="CDD" id="cd06261">
    <property type="entry name" value="TM_PBP2"/>
    <property type="match status" value="1"/>
</dbReference>
<dbReference type="InterPro" id="IPR051393">
    <property type="entry name" value="ABC_transporter_permease"/>
</dbReference>
<dbReference type="Gene3D" id="3.40.190.10">
    <property type="entry name" value="Periplasmic binding protein-like II"/>
    <property type="match status" value="2"/>
</dbReference>
<feature type="domain" description="ABC transmembrane type-1" evidence="9">
    <location>
        <begin position="428"/>
        <end position="642"/>
    </location>
</feature>
<dbReference type="InterPro" id="IPR000515">
    <property type="entry name" value="MetI-like"/>
</dbReference>
<dbReference type="Pfam" id="PF00528">
    <property type="entry name" value="BPD_transp_1"/>
    <property type="match status" value="1"/>
</dbReference>
<dbReference type="GO" id="GO:0005886">
    <property type="term" value="C:plasma membrane"/>
    <property type="evidence" value="ECO:0007669"/>
    <property type="project" value="UniProtKB-SubCell"/>
</dbReference>
<feature type="transmembrane region" description="Helical" evidence="7">
    <location>
        <begin position="433"/>
        <end position="454"/>
    </location>
</feature>
<feature type="transmembrane region" description="Helical" evidence="7">
    <location>
        <begin position="617"/>
        <end position="643"/>
    </location>
</feature>
<dbReference type="PANTHER" id="PTHR30193">
    <property type="entry name" value="ABC TRANSPORTER PERMEASE PROTEIN"/>
    <property type="match status" value="1"/>
</dbReference>
<evidence type="ECO:0000256" key="4">
    <source>
        <dbReference type="ARBA" id="ARBA00022692"/>
    </source>
</evidence>
<dbReference type="Gene3D" id="1.10.3720.10">
    <property type="entry name" value="MetI-like"/>
    <property type="match status" value="1"/>
</dbReference>
<evidence type="ECO:0000256" key="2">
    <source>
        <dbReference type="ARBA" id="ARBA00022448"/>
    </source>
</evidence>
<sequence length="655" mass="74103">MSATLMLAVTLSAGELVVNTDTSDPAPKKAFQYLISEFEKANPDVKVKWNIFDHEGYKTSIRNFLAADAPDVAAWYAGNRMAPFVNAGLFEDVSDVWASNGLNDSLKSAASSMTISGKKWGVPYTYYQWGIYYRADIFKKYNLKEPKTWAELLKVCETLKKNGVTPFAIGTKATWPTGGWFDYLNLRVNGYEFHMDLTAGKIPYTDKRVVKVFDTWDELVKPGYILQNHATYQWQEALPFMVQGKAAMYLMGNFAVAPLKEAGLTNDQLGFFQFPEITKGIPMAEDAPTDTLHIPKNAKNKADAKKFLAFLAKPEIQTEMNNILGQLPVNKNSKVSNDKFLTAGFKMLSNAYGLSQFYDRDAPADMAKAGMDGFQEYMVKPERKMEILKRLDQSFIISLYEWDGLSPKIYIGFQNYIELFSSDEFYAILINNLWWLGLFMLAPIFGLLIALYLNQKVFGIRLMKSLFFFPFVISQVVIGLVFSWFYDPSYGLLAKFLGIFGIPGIPILADEHYVTFGIIFAGMWPQIAYCMILYLTGLNNVNPELIEAGRIDGAKGFGMLWNVVLPQLRPATYIAITVTVIGALRSFDMISIMTQGGPFGSSRVLAYYMYEQALSEYGYRMGFGAAISVILFLIMMLYILYFLMHMYKELKVKNH</sequence>
<dbReference type="EMBL" id="JAEAOA010000799">
    <property type="protein sequence ID" value="KAK3586169.1"/>
    <property type="molecule type" value="Genomic_DNA"/>
</dbReference>
<evidence type="ECO:0000256" key="7">
    <source>
        <dbReference type="SAM" id="Phobius"/>
    </source>
</evidence>
<protein>
    <recommendedName>
        <fullName evidence="9">ABC transmembrane type-1 domain-containing protein</fullName>
    </recommendedName>
</protein>
<keyword evidence="4 7" id="KW-0812">Transmembrane</keyword>
<reference evidence="10" key="3">
    <citation type="submission" date="2023-05" db="EMBL/GenBank/DDBJ databases">
        <authorList>
            <person name="Smith C.H."/>
        </authorList>
    </citation>
    <scope>NUCLEOTIDE SEQUENCE</scope>
    <source>
        <strain evidence="10">CHS0354</strain>
        <tissue evidence="10">Mantle</tissue>
    </source>
</reference>
<feature type="transmembrane region" description="Helical" evidence="7">
    <location>
        <begin position="516"/>
        <end position="535"/>
    </location>
</feature>
<organism evidence="10 11">
    <name type="scientific">Potamilus streckersoni</name>
    <dbReference type="NCBI Taxonomy" id="2493646"/>
    <lineage>
        <taxon>Eukaryota</taxon>
        <taxon>Metazoa</taxon>
        <taxon>Spiralia</taxon>
        <taxon>Lophotrochozoa</taxon>
        <taxon>Mollusca</taxon>
        <taxon>Bivalvia</taxon>
        <taxon>Autobranchia</taxon>
        <taxon>Heteroconchia</taxon>
        <taxon>Palaeoheterodonta</taxon>
        <taxon>Unionida</taxon>
        <taxon>Unionoidea</taxon>
        <taxon>Unionidae</taxon>
        <taxon>Ambleminae</taxon>
        <taxon>Lampsilini</taxon>
        <taxon>Potamilus</taxon>
    </lineage>
</organism>
<dbReference type="AlphaFoldDB" id="A0AAE0VQ70"/>
<keyword evidence="11" id="KW-1185">Reference proteome</keyword>
<keyword evidence="5 7" id="KW-1133">Transmembrane helix</keyword>
<evidence type="ECO:0000313" key="10">
    <source>
        <dbReference type="EMBL" id="KAK3586169.1"/>
    </source>
</evidence>
<keyword evidence="2" id="KW-0813">Transport</keyword>
<feature type="chain" id="PRO_5042099246" description="ABC transmembrane type-1 domain-containing protein" evidence="8">
    <location>
        <begin position="21"/>
        <end position="655"/>
    </location>
</feature>
<dbReference type="PROSITE" id="PS50928">
    <property type="entry name" value="ABC_TM1"/>
    <property type="match status" value="1"/>
</dbReference>
<dbReference type="SUPFAM" id="SSF53850">
    <property type="entry name" value="Periplasmic binding protein-like II"/>
    <property type="match status" value="1"/>
</dbReference>
<dbReference type="Proteomes" id="UP001195483">
    <property type="component" value="Unassembled WGS sequence"/>
</dbReference>
<gene>
    <name evidence="10" type="ORF">CHS0354_013119</name>
</gene>
<dbReference type="GO" id="GO:0055085">
    <property type="term" value="P:transmembrane transport"/>
    <property type="evidence" value="ECO:0007669"/>
    <property type="project" value="InterPro"/>
</dbReference>